<evidence type="ECO:0000259" key="4">
    <source>
        <dbReference type="PROSITE" id="PS50949"/>
    </source>
</evidence>
<keyword evidence="6" id="KW-1185">Reference proteome</keyword>
<dbReference type="SUPFAM" id="SSF48008">
    <property type="entry name" value="GntR ligand-binding domain-like"/>
    <property type="match status" value="1"/>
</dbReference>
<evidence type="ECO:0000256" key="2">
    <source>
        <dbReference type="ARBA" id="ARBA00023125"/>
    </source>
</evidence>
<dbReference type="CDD" id="cd07377">
    <property type="entry name" value="WHTH_GntR"/>
    <property type="match status" value="1"/>
</dbReference>
<dbReference type="InterPro" id="IPR008920">
    <property type="entry name" value="TF_FadR/GntR_C"/>
</dbReference>
<keyword evidence="1" id="KW-0805">Transcription regulation</keyword>
<dbReference type="SUPFAM" id="SSF46785">
    <property type="entry name" value="Winged helix' DNA-binding domain"/>
    <property type="match status" value="1"/>
</dbReference>
<dbReference type="InterPro" id="IPR000524">
    <property type="entry name" value="Tscrpt_reg_HTH_GntR"/>
</dbReference>
<reference evidence="5 6" key="1">
    <citation type="submission" date="2017-02" db="EMBL/GenBank/DDBJ databases">
        <authorList>
            <person name="Peterson S.W."/>
        </authorList>
    </citation>
    <scope>NUCLEOTIDE SEQUENCE [LARGE SCALE GENOMIC DNA]</scope>
    <source>
        <strain evidence="5 6">LMG 22410</strain>
    </source>
</reference>
<dbReference type="SMART" id="SM00345">
    <property type="entry name" value="HTH_GNTR"/>
    <property type="match status" value="1"/>
</dbReference>
<dbReference type="GO" id="GO:0003677">
    <property type="term" value="F:DNA binding"/>
    <property type="evidence" value="ECO:0007669"/>
    <property type="project" value="UniProtKB-KW"/>
</dbReference>
<dbReference type="GeneID" id="303172792"/>
<dbReference type="RefSeq" id="WP_086991659.1">
    <property type="nucleotide sequence ID" value="NZ_FUHU01000026.1"/>
</dbReference>
<dbReference type="PANTHER" id="PTHR43537">
    <property type="entry name" value="TRANSCRIPTIONAL REGULATOR, GNTR FAMILY"/>
    <property type="match status" value="1"/>
</dbReference>
<dbReference type="PANTHER" id="PTHR43537:SF45">
    <property type="entry name" value="GNTR FAMILY REGULATORY PROTEIN"/>
    <property type="match status" value="1"/>
</dbReference>
<dbReference type="OrthoDB" id="5243844at2"/>
<dbReference type="AlphaFoldDB" id="A0A1R4FR82"/>
<dbReference type="EMBL" id="FUHU01000026">
    <property type="protein sequence ID" value="SJM58435.1"/>
    <property type="molecule type" value="Genomic_DNA"/>
</dbReference>
<dbReference type="SMART" id="SM00895">
    <property type="entry name" value="FCD"/>
    <property type="match status" value="1"/>
</dbReference>
<dbReference type="GO" id="GO:0003700">
    <property type="term" value="F:DNA-binding transcription factor activity"/>
    <property type="evidence" value="ECO:0007669"/>
    <property type="project" value="InterPro"/>
</dbReference>
<name>A0A1R4FR82_9MICO</name>
<accession>A0A1R4FR82</accession>
<dbReference type="PROSITE" id="PS50949">
    <property type="entry name" value="HTH_GNTR"/>
    <property type="match status" value="1"/>
</dbReference>
<dbReference type="PRINTS" id="PR00035">
    <property type="entry name" value="HTHGNTR"/>
</dbReference>
<evidence type="ECO:0000256" key="3">
    <source>
        <dbReference type="ARBA" id="ARBA00023163"/>
    </source>
</evidence>
<dbReference type="InterPro" id="IPR036390">
    <property type="entry name" value="WH_DNA-bd_sf"/>
</dbReference>
<protein>
    <submittedName>
        <fullName evidence="5">Transcriptional regulator, GntR family</fullName>
    </submittedName>
</protein>
<keyword evidence="3" id="KW-0804">Transcription</keyword>
<gene>
    <name evidence="5" type="ORF">CZ674_06110</name>
</gene>
<dbReference type="InterPro" id="IPR036388">
    <property type="entry name" value="WH-like_DNA-bd_sf"/>
</dbReference>
<dbReference type="Pfam" id="PF07729">
    <property type="entry name" value="FCD"/>
    <property type="match status" value="1"/>
</dbReference>
<evidence type="ECO:0000313" key="5">
    <source>
        <dbReference type="EMBL" id="SJM58435.1"/>
    </source>
</evidence>
<feature type="domain" description="HTH gntR-type" evidence="4">
    <location>
        <begin position="2"/>
        <end position="69"/>
    </location>
</feature>
<sequence length="213" mass="22974">MADHRETLASALRDQIIQGVYAPGQKLSEQTLARDLDTSRNTLREAFRVLSEQGLVDHVPNRGVSVAAPATADVVDIYRARRTIEGGVLAGASPLHPGVDRMREAVERARSAADESDWAVVGTANMAFHAAIVLLADSARLQKVHGQLLAELRLAFLALGDAHGLHAPFLSRNARILELMVGDGPKAAADELERYLIDSERAVLGAYARLGRD</sequence>
<keyword evidence="2" id="KW-0238">DNA-binding</keyword>
<evidence type="ECO:0000313" key="6">
    <source>
        <dbReference type="Proteomes" id="UP000195787"/>
    </source>
</evidence>
<dbReference type="Gene3D" id="1.20.120.530">
    <property type="entry name" value="GntR ligand-binding domain-like"/>
    <property type="match status" value="1"/>
</dbReference>
<dbReference type="Gene3D" id="1.10.10.10">
    <property type="entry name" value="Winged helix-like DNA-binding domain superfamily/Winged helix DNA-binding domain"/>
    <property type="match status" value="1"/>
</dbReference>
<dbReference type="InterPro" id="IPR011711">
    <property type="entry name" value="GntR_C"/>
</dbReference>
<evidence type="ECO:0000256" key="1">
    <source>
        <dbReference type="ARBA" id="ARBA00023015"/>
    </source>
</evidence>
<dbReference type="Pfam" id="PF00392">
    <property type="entry name" value="GntR"/>
    <property type="match status" value="1"/>
</dbReference>
<dbReference type="Proteomes" id="UP000195787">
    <property type="component" value="Unassembled WGS sequence"/>
</dbReference>
<organism evidence="5 6">
    <name type="scientific">Agrococcus casei LMG 22410</name>
    <dbReference type="NCBI Taxonomy" id="1255656"/>
    <lineage>
        <taxon>Bacteria</taxon>
        <taxon>Bacillati</taxon>
        <taxon>Actinomycetota</taxon>
        <taxon>Actinomycetes</taxon>
        <taxon>Micrococcales</taxon>
        <taxon>Microbacteriaceae</taxon>
        <taxon>Agrococcus</taxon>
    </lineage>
</organism>
<proteinExistence type="predicted"/>